<dbReference type="InterPro" id="IPR036388">
    <property type="entry name" value="WH-like_DNA-bd_sf"/>
</dbReference>
<dbReference type="FunFam" id="1.10.10.10:FF:000012">
    <property type="entry name" value="U5 small nuclear ribonucleoprotein helicase"/>
    <property type="match status" value="1"/>
</dbReference>
<dbReference type="GO" id="GO:0005524">
    <property type="term" value="F:ATP binding"/>
    <property type="evidence" value="ECO:0007669"/>
    <property type="project" value="UniProtKB-KW"/>
</dbReference>
<dbReference type="Gene3D" id="3.40.50.300">
    <property type="entry name" value="P-loop containing nucleotide triphosphate hydrolases"/>
    <property type="match status" value="4"/>
</dbReference>
<evidence type="ECO:0000256" key="7">
    <source>
        <dbReference type="ARBA" id="ARBA00022840"/>
    </source>
</evidence>
<evidence type="ECO:0000259" key="12">
    <source>
        <dbReference type="PROSITE" id="PS51194"/>
    </source>
</evidence>
<evidence type="ECO:0000256" key="3">
    <source>
        <dbReference type="ARBA" id="ARBA00022728"/>
    </source>
</evidence>
<dbReference type="FunFam" id="3.40.50.300:FF:000062">
    <property type="entry name" value="U5 small nuclear ribonucleoprotein helicase"/>
    <property type="match status" value="1"/>
</dbReference>
<keyword evidence="14" id="KW-1185">Reference proteome</keyword>
<comment type="function">
    <text evidence="9">RNA helicase that plays an essential role in pre-mRNA splicing as component of the U5 snRNP and U4/U6-U5 tri-snRNP complexes. Involved in spliceosome assembly, activation and disassembly.</text>
</comment>
<dbReference type="FunFam" id="1.10.150.20:FF:000004">
    <property type="entry name" value="U5 small nuclear ribonucleoprotein helicase"/>
    <property type="match status" value="1"/>
</dbReference>
<keyword evidence="7" id="KW-0067">ATP-binding</keyword>
<gene>
    <name evidence="13" type="ORF">SASPL_128309</name>
</gene>
<dbReference type="PROSITE" id="PS51192">
    <property type="entry name" value="HELICASE_ATP_BIND_1"/>
    <property type="match status" value="2"/>
</dbReference>
<dbReference type="InterPro" id="IPR057842">
    <property type="entry name" value="WH_MER3"/>
</dbReference>
<dbReference type="Proteomes" id="UP000298416">
    <property type="component" value="Unassembled WGS sequence"/>
</dbReference>
<keyword evidence="5" id="KW-0378">Hydrolase</keyword>
<dbReference type="CDD" id="cd18020">
    <property type="entry name" value="DEXHc_ASCC3_1"/>
    <property type="match status" value="1"/>
</dbReference>
<keyword evidence="3" id="KW-0507">mRNA processing</keyword>
<dbReference type="InterPro" id="IPR027417">
    <property type="entry name" value="P-loop_NTPase"/>
</dbReference>
<evidence type="ECO:0000256" key="10">
    <source>
        <dbReference type="SAM" id="MobiDB-lite"/>
    </source>
</evidence>
<evidence type="ECO:0000256" key="8">
    <source>
        <dbReference type="ARBA" id="ARBA00047984"/>
    </source>
</evidence>
<dbReference type="FunFam" id="1.10.10.10:FF:000024">
    <property type="entry name" value="U5 small nuclear ribonucleoprotein helicase"/>
    <property type="match status" value="1"/>
</dbReference>
<dbReference type="InterPro" id="IPR036390">
    <property type="entry name" value="WH_DNA-bd_sf"/>
</dbReference>
<dbReference type="CDD" id="cd18795">
    <property type="entry name" value="SF2_C_Ski2"/>
    <property type="match status" value="1"/>
</dbReference>
<dbReference type="SMART" id="SM00973">
    <property type="entry name" value="Sec63"/>
    <property type="match status" value="2"/>
</dbReference>
<evidence type="ECO:0000256" key="4">
    <source>
        <dbReference type="ARBA" id="ARBA00022741"/>
    </source>
</evidence>
<dbReference type="FunFam" id="3.40.50.300:FF:000198">
    <property type="entry name" value="Activating signal cointegrator 1 complex subunit"/>
    <property type="match status" value="1"/>
</dbReference>
<dbReference type="SUPFAM" id="SSF46785">
    <property type="entry name" value="Winged helix' DNA-binding domain"/>
    <property type="match status" value="2"/>
</dbReference>
<dbReference type="InterPro" id="IPR001650">
    <property type="entry name" value="Helicase_C-like"/>
</dbReference>
<dbReference type="InterPro" id="IPR056379">
    <property type="entry name" value="DExH14_plug"/>
</dbReference>
<evidence type="ECO:0000256" key="9">
    <source>
        <dbReference type="ARBA" id="ARBA00055371"/>
    </source>
</evidence>
<dbReference type="FunFam" id="1.10.3380.10:FF:000001">
    <property type="entry name" value="U5 small nuclear ribonucleoprotein helicase"/>
    <property type="match status" value="1"/>
</dbReference>
<comment type="catalytic activity">
    <reaction evidence="8">
        <text>ATP + H2O = ADP + phosphate + H(+)</text>
        <dbReference type="Rhea" id="RHEA:13065"/>
        <dbReference type="ChEBI" id="CHEBI:15377"/>
        <dbReference type="ChEBI" id="CHEBI:15378"/>
        <dbReference type="ChEBI" id="CHEBI:30616"/>
        <dbReference type="ChEBI" id="CHEBI:43474"/>
        <dbReference type="ChEBI" id="CHEBI:456216"/>
        <dbReference type="EC" id="3.6.4.13"/>
    </reaction>
</comment>
<dbReference type="Pfam" id="PF24557">
    <property type="entry name" value="DExH14_plug"/>
    <property type="match status" value="1"/>
</dbReference>
<dbReference type="InterPro" id="IPR035892">
    <property type="entry name" value="C2_domain_sf"/>
</dbReference>
<reference evidence="13" key="1">
    <citation type="submission" date="2018-01" db="EMBL/GenBank/DDBJ databases">
        <authorList>
            <person name="Mao J.F."/>
        </authorList>
    </citation>
    <scope>NUCLEOTIDE SEQUENCE</scope>
    <source>
        <strain evidence="13">Huo1</strain>
        <tissue evidence="13">Leaf</tissue>
    </source>
</reference>
<dbReference type="PIRSF" id="PIRSF039073">
    <property type="entry name" value="BRR2"/>
    <property type="match status" value="1"/>
</dbReference>
<dbReference type="InterPro" id="IPR004179">
    <property type="entry name" value="Sec63-dom"/>
</dbReference>
<feature type="domain" description="Helicase ATP-binding" evidence="11">
    <location>
        <begin position="458"/>
        <end position="640"/>
    </location>
</feature>
<dbReference type="InterPro" id="IPR003593">
    <property type="entry name" value="AAA+_ATPase"/>
</dbReference>
<keyword evidence="3" id="KW-0508">mRNA splicing</keyword>
<sequence length="2052" mass="232164">MLMELPRLTNSLRSPFDADQAYLNRKSFLQNLNRTSSTAASGESELARKIIYRWDEGTPAEFLGSSFEVRQLYKQFVVAVVELMGGEVVSEEFQEVAIKAYRLFSGTSESEEDERDRIILSKKLELQKLVGHTVLDANILKVASLVESLSSLQNKEHGFDYLPELTSEGSEDVEFGADLAFQPPARFLVDISIENGEDFLEETGASSSNHDGWSNNLGPASSHTAVGAGNYDLEWLRDACDRIVSASTSQLPRDELAMTICRILDSEKPGDEIAGDLLDFVGDSSFEIVQDLIMHRKDLVESIHHGLLVLKSDRSTSNTQIKYPSYATQVTVQTESEKQIDKLRRKEEKKNRRGTDHGTENDLSSFSFSSLLQASEKKNILDDLVGHGDGAQSAATALPQGTVRKHYKGYEEVIVPPTPTAPLKPGEKLIDIKELDDIAQAAFQGYKSLNRIQSRIFETTYYSNTNILVCAPTGAGKTNIAMISILHEIGQHFKDGYLHKDEFKIVYVAPMKALAAEVTSTFSHRLAPLNITVRELTGDMQLSKNELEETQMIVTTPEKWDVITRKSSDMSLSMLVKLLIIDEVHLLNDDRGPVIEALVARTLRQVESTQSMIRIVGLSATLPNYLEVAQFLRVNPDTGLFFFDSSYRPVPLQQHYIGISEHNFAARNELMNEICFNKVVDSLRRGHQVMVFVHSRKDTGKTAEKLVIYRYGQITRGLRPFHKCFTSSAGTYQGRKDVLKSRNRQLVQFFDYAVGIHHAGMLRADRGLTERLFSEGLLKVLVCTATLAWGVNLPAHTVVIKGTQIYDPKAGGWRDLGMLDVMQIFGRAGRPQFDKSGEGIIITSHEKLAYYLRLLTSQLPIESQFITSLKDNLNAEVALGTVTNVKEACAWLGYTYLFIRMKMNPLAYGIGWDEVVADPSLSLKQRALVSDAARALDKAKMMRFDEKSGNFYCTELGRIASHFYIHYSSVETYNELLRRHMNDSEVIDMVAHSSEFENIVVREEEQNELETLARSCPLEIKGGPSNKHGKVSILIQLYISRGAIDSFSLVSDASYISSSLARIMRALFEICLRRGWSEMSSFMLEYCKAVDRQIWPHQHPLRQFDRDISTEVNIHIILRKLEERGVDLDRLYEMEEKDIGALIRYAPGGKLVKQYLGYFPMVQLVATVSPITRTVLKVVLTITPEFIWKDRFHGTALRWWILVEVFLCSFASCVLRNLKANGFSLCNDSENDHIYHSELFTLTKKMAKGEPQKLSFTVPIFEPHPPQYFIRAISDSWLHSESFYTISFQNLMLPEAHTTHTELLDLKPLPVTALANGTYEALYRFTHFNPIQTQAFHVLYHTDQNVLLGAPTGSGKTISAELAMLHLFNTQPDMKVIYIAPLKALVRERMNDWRKRLVSQLGKHMVELTGEYTPDLTALLSADIIISTPEKWDGISRNWHSRSYVKKVGLMILDEIHLLGADRGPILEVIVSRMRYISSQTERPVRFVGLSTALANAHDLADWLGVEEIGLFNFKPSVRPVPLEVHIQASTLPHWISWKVRIFMVLSFSEIFSASSLTLSPTKKIYMQYAASDEHPRQFLAIPEESLQMIVSQVTDQNLRHTLQFGIGLHHAGLNDKDRSLVLVCTSTLAWGVNLPAHLVIIKFLYEPFPVESSLREQLHDHINAEIVSGTIRHKEDAIHYLTWTYLFRRLGVNPAYYGLEDIDPGTLSSYLSSLVVSTFEDLEDGGCIKIEEDRVEPTMLGSIASQYYLKYTTVSMFASNIEADTSLEVFLHVLSGASEYDELPVRHNEENHNAELASKVQYMVDKNLLDDPHVKTNLLFQAHFSRVELPITDYVTDLKSVLDQSIRILQAMIDVCANSGWLSSTITCMYLLQMVMQGLWCDKDSSLWMLPCMTDDLVSTLSQRGIFNVLQLLDVPLDSLHFLTKSSNSRLHEELQHFPRIQVRLKVQKRTAADNSGARLNVRLEKTNRHKRTARAFTPRFPKLKDEAWWLVLANTASSHLYALKRVSFKDVSTTNMDIPSDVKDFQGMKLIVISDCYLGLDQEYSIEQLV</sequence>
<evidence type="ECO:0000256" key="1">
    <source>
        <dbReference type="ARBA" id="ARBA00008894"/>
    </source>
</evidence>
<organism evidence="13">
    <name type="scientific">Salvia splendens</name>
    <name type="common">Scarlet sage</name>
    <dbReference type="NCBI Taxonomy" id="180675"/>
    <lineage>
        <taxon>Eukaryota</taxon>
        <taxon>Viridiplantae</taxon>
        <taxon>Streptophyta</taxon>
        <taxon>Embryophyta</taxon>
        <taxon>Tracheophyta</taxon>
        <taxon>Spermatophyta</taxon>
        <taxon>Magnoliopsida</taxon>
        <taxon>eudicotyledons</taxon>
        <taxon>Gunneridae</taxon>
        <taxon>Pentapetalae</taxon>
        <taxon>asterids</taxon>
        <taxon>lamiids</taxon>
        <taxon>Lamiales</taxon>
        <taxon>Lamiaceae</taxon>
        <taxon>Nepetoideae</taxon>
        <taxon>Mentheae</taxon>
        <taxon>Salviinae</taxon>
        <taxon>Salvia</taxon>
        <taxon>Salvia subgen. Calosphace</taxon>
        <taxon>core Calosphace</taxon>
    </lineage>
</organism>
<dbReference type="InterPro" id="IPR014001">
    <property type="entry name" value="Helicase_ATP-bd"/>
</dbReference>
<dbReference type="Pfam" id="PF23445">
    <property type="entry name" value="WHD_SNRNP200"/>
    <property type="match status" value="2"/>
</dbReference>
<comment type="caution">
    <text evidence="13">The sequence shown here is derived from an EMBL/GenBank/DDBJ whole genome shotgun (WGS) entry which is preliminary data.</text>
</comment>
<keyword evidence="4" id="KW-0547">Nucleotide-binding</keyword>
<dbReference type="GO" id="GO:0016787">
    <property type="term" value="F:hydrolase activity"/>
    <property type="evidence" value="ECO:0007669"/>
    <property type="project" value="UniProtKB-KW"/>
</dbReference>
<dbReference type="PANTHER" id="PTHR47961:SF13">
    <property type="entry name" value="ACTIVATING SIGNAL COINTEGRATOR 1 COMPLEX SUBUNIT 3"/>
    <property type="match status" value="1"/>
</dbReference>
<evidence type="ECO:0000313" key="13">
    <source>
        <dbReference type="EMBL" id="KAG6410256.1"/>
    </source>
</evidence>
<dbReference type="Pfam" id="PF00271">
    <property type="entry name" value="Helicase_C"/>
    <property type="match status" value="1"/>
</dbReference>
<evidence type="ECO:0000313" key="14">
    <source>
        <dbReference type="Proteomes" id="UP000298416"/>
    </source>
</evidence>
<dbReference type="Gene3D" id="1.10.10.10">
    <property type="entry name" value="Winged helix-like DNA-binding domain superfamily/Winged helix DNA-binding domain"/>
    <property type="match status" value="2"/>
</dbReference>
<proteinExistence type="inferred from homology"/>
<dbReference type="InterPro" id="IPR050474">
    <property type="entry name" value="Hel308_SKI2-like"/>
</dbReference>
<name>A0A8X8XAT3_SALSN</name>
<dbReference type="SUPFAM" id="SSF158702">
    <property type="entry name" value="Sec63 N-terminal domain-like"/>
    <property type="match status" value="2"/>
</dbReference>
<accession>A0A8X8XAT3</accession>
<dbReference type="CDD" id="cd18022">
    <property type="entry name" value="DEXHc_ASCC3_2"/>
    <property type="match status" value="1"/>
</dbReference>
<dbReference type="EC" id="3.6.4.13" evidence="2"/>
<feature type="region of interest" description="Disordered" evidence="10">
    <location>
        <begin position="334"/>
        <end position="362"/>
    </location>
</feature>
<keyword evidence="6" id="KW-0347">Helicase</keyword>
<evidence type="ECO:0000259" key="11">
    <source>
        <dbReference type="PROSITE" id="PS51192"/>
    </source>
</evidence>
<comment type="similarity">
    <text evidence="1">Belongs to the disease resistance NB-LRR family.</text>
</comment>
<dbReference type="GO" id="GO:0003676">
    <property type="term" value="F:nucleic acid binding"/>
    <property type="evidence" value="ECO:0007669"/>
    <property type="project" value="InterPro"/>
</dbReference>
<feature type="compositionally biased region" description="Basic and acidic residues" evidence="10">
    <location>
        <begin position="335"/>
        <end position="360"/>
    </location>
</feature>
<dbReference type="Gene3D" id="1.10.3380.10">
    <property type="entry name" value="Sec63 N-terminal domain-like domain"/>
    <property type="match status" value="2"/>
</dbReference>
<dbReference type="InterPro" id="IPR014756">
    <property type="entry name" value="Ig_E-set"/>
</dbReference>
<dbReference type="SUPFAM" id="SSF81296">
    <property type="entry name" value="E set domains"/>
    <property type="match status" value="1"/>
</dbReference>
<dbReference type="SMART" id="SM00382">
    <property type="entry name" value="AAA"/>
    <property type="match status" value="2"/>
</dbReference>
<dbReference type="PANTHER" id="PTHR47961">
    <property type="entry name" value="DNA POLYMERASE THETA, PUTATIVE (AFU_ORTHOLOGUE AFUA_1G05260)-RELATED"/>
    <property type="match status" value="1"/>
</dbReference>
<reference evidence="13" key="2">
    <citation type="submission" date="2020-08" db="EMBL/GenBank/DDBJ databases">
        <title>Plant Genome Project.</title>
        <authorList>
            <person name="Zhang R.-G."/>
        </authorList>
    </citation>
    <scope>NUCLEOTIDE SEQUENCE</scope>
    <source>
        <strain evidence="13">Huo1</strain>
        <tissue evidence="13">Leaf</tissue>
    </source>
</reference>
<dbReference type="FunFam" id="3.40.50.300:FF:000102">
    <property type="entry name" value="RNA helicase, activating signal cointegrator 1"/>
    <property type="match status" value="1"/>
</dbReference>
<dbReference type="Gene3D" id="2.60.40.150">
    <property type="entry name" value="C2 domain"/>
    <property type="match status" value="2"/>
</dbReference>
<dbReference type="PROSITE" id="PS51194">
    <property type="entry name" value="HELICASE_CTER"/>
    <property type="match status" value="1"/>
</dbReference>
<dbReference type="SUPFAM" id="SSF52540">
    <property type="entry name" value="P-loop containing nucleoside triphosphate hydrolases"/>
    <property type="match status" value="4"/>
</dbReference>
<evidence type="ECO:0000256" key="6">
    <source>
        <dbReference type="ARBA" id="ARBA00022806"/>
    </source>
</evidence>
<feature type="domain" description="Helicase ATP-binding" evidence="11">
    <location>
        <begin position="1337"/>
        <end position="1512"/>
    </location>
</feature>
<dbReference type="EMBL" id="PNBA02000010">
    <property type="protein sequence ID" value="KAG6410256.1"/>
    <property type="molecule type" value="Genomic_DNA"/>
</dbReference>
<dbReference type="Gene3D" id="1.10.150.20">
    <property type="entry name" value="5' to 3' exonuclease, C-terminal subdomain"/>
    <property type="match status" value="1"/>
</dbReference>
<dbReference type="Pfam" id="PF00270">
    <property type="entry name" value="DEAD"/>
    <property type="match status" value="2"/>
</dbReference>
<dbReference type="InterPro" id="IPR011545">
    <property type="entry name" value="DEAD/DEAH_box_helicase_dom"/>
</dbReference>
<feature type="domain" description="Helicase C-terminal" evidence="12">
    <location>
        <begin position="675"/>
        <end position="877"/>
    </location>
</feature>
<dbReference type="SMART" id="SM00487">
    <property type="entry name" value="DEXDc"/>
    <property type="match status" value="2"/>
</dbReference>
<dbReference type="GO" id="GO:0005681">
    <property type="term" value="C:spliceosomal complex"/>
    <property type="evidence" value="ECO:0007669"/>
    <property type="project" value="UniProtKB-KW"/>
</dbReference>
<keyword evidence="3" id="KW-0747">Spliceosome</keyword>
<evidence type="ECO:0000256" key="5">
    <source>
        <dbReference type="ARBA" id="ARBA00022801"/>
    </source>
</evidence>
<dbReference type="Pfam" id="PF02889">
    <property type="entry name" value="Sec63"/>
    <property type="match status" value="3"/>
</dbReference>
<evidence type="ECO:0000256" key="2">
    <source>
        <dbReference type="ARBA" id="ARBA00012552"/>
    </source>
</evidence>
<protein>
    <recommendedName>
        <fullName evidence="2">RNA helicase</fullName>
        <ecNumber evidence="2">3.6.4.13</ecNumber>
    </recommendedName>
</protein>
<dbReference type="FunFam" id="1.10.3380.10:FF:000002">
    <property type="entry name" value="Activating signal cointegrator 1 complex subunit 3"/>
    <property type="match status" value="1"/>
</dbReference>
<dbReference type="SMART" id="SM00490">
    <property type="entry name" value="HELICc"/>
    <property type="match status" value="1"/>
</dbReference>
<dbReference type="GO" id="GO:0003724">
    <property type="term" value="F:RNA helicase activity"/>
    <property type="evidence" value="ECO:0007669"/>
    <property type="project" value="UniProtKB-EC"/>
</dbReference>